<sequence length="210" mass="22744">MERAPSAAGFAPAGWMLEEQAAGDLDGDGRADLVMVFRGQDPALVVTHDGLGEPRLDTNPRILAVAFAEPAGGYRLVLQDAALIGRRVDPVLTDPYEAQGISVARGSFRLQLGRFASVGSWGAERRTFTFRWQDGGFALIGYDQFSMQRNSGATQELSVNYSTGRASIETGDNESTATKKRWVTLSQRPLQVLPQIGYGLDFRHGVPGVD</sequence>
<name>A0A1V2GUY2_9PROT</name>
<evidence type="ECO:0000313" key="2">
    <source>
        <dbReference type="Proteomes" id="UP000188879"/>
    </source>
</evidence>
<organism evidence="1 2">
    <name type="scientific">Teichococcus deserti</name>
    <dbReference type="NCBI Taxonomy" id="1817963"/>
    <lineage>
        <taxon>Bacteria</taxon>
        <taxon>Pseudomonadati</taxon>
        <taxon>Pseudomonadota</taxon>
        <taxon>Alphaproteobacteria</taxon>
        <taxon>Acetobacterales</taxon>
        <taxon>Roseomonadaceae</taxon>
        <taxon>Roseomonas</taxon>
    </lineage>
</organism>
<proteinExistence type="predicted"/>
<dbReference type="Proteomes" id="UP000188879">
    <property type="component" value="Unassembled WGS sequence"/>
</dbReference>
<dbReference type="EMBL" id="MLCO01000336">
    <property type="protein sequence ID" value="ONG45837.1"/>
    <property type="molecule type" value="Genomic_DNA"/>
</dbReference>
<gene>
    <name evidence="1" type="ORF">BKE38_26015</name>
</gene>
<comment type="caution">
    <text evidence="1">The sequence shown here is derived from an EMBL/GenBank/DDBJ whole genome shotgun (WGS) entry which is preliminary data.</text>
</comment>
<accession>A0A1V2GUY2</accession>
<reference evidence="1 2" key="1">
    <citation type="submission" date="2016-10" db="EMBL/GenBank/DDBJ databases">
        <title>Draft Genome sequence of Roseomonas sp. strain M3.</title>
        <authorList>
            <person name="Subhash Y."/>
            <person name="Lee S."/>
        </authorList>
    </citation>
    <scope>NUCLEOTIDE SEQUENCE [LARGE SCALE GENOMIC DNA]</scope>
    <source>
        <strain evidence="1 2">M3</strain>
    </source>
</reference>
<protein>
    <recommendedName>
        <fullName evidence="3">VCBS repeat-containing protein</fullName>
    </recommendedName>
</protein>
<keyword evidence="2" id="KW-1185">Reference proteome</keyword>
<evidence type="ECO:0008006" key="3">
    <source>
        <dbReference type="Google" id="ProtNLM"/>
    </source>
</evidence>
<dbReference type="AlphaFoldDB" id="A0A1V2GUY2"/>
<evidence type="ECO:0000313" key="1">
    <source>
        <dbReference type="EMBL" id="ONG45837.1"/>
    </source>
</evidence>